<name>A0ABQ3ENV5_9ACTN</name>
<accession>A0ABQ3ENV5</accession>
<dbReference type="EMBL" id="BMVP01000001">
    <property type="protein sequence ID" value="GHB40065.1"/>
    <property type="molecule type" value="Genomic_DNA"/>
</dbReference>
<dbReference type="Proteomes" id="UP000642673">
    <property type="component" value="Unassembled WGS sequence"/>
</dbReference>
<evidence type="ECO:0000313" key="1">
    <source>
        <dbReference type="EMBL" id="GHB40065.1"/>
    </source>
</evidence>
<proteinExistence type="predicted"/>
<organism evidence="1 2">
    <name type="scientific">Streptomyces cirratus</name>
    <dbReference type="NCBI Taxonomy" id="68187"/>
    <lineage>
        <taxon>Bacteria</taxon>
        <taxon>Bacillati</taxon>
        <taxon>Actinomycetota</taxon>
        <taxon>Actinomycetes</taxon>
        <taxon>Kitasatosporales</taxon>
        <taxon>Streptomycetaceae</taxon>
        <taxon>Streptomyces</taxon>
    </lineage>
</organism>
<evidence type="ECO:0000313" key="2">
    <source>
        <dbReference type="Proteomes" id="UP000642673"/>
    </source>
</evidence>
<sequence length="82" mass="8994">MNDAAERRGLQDGSTCLDLHPNQGSWCLHEYVDTKVTSTTNTMRFGIDPRKAIGYLSLVDSRGDLCHQGVISGSRINGTQNL</sequence>
<evidence type="ECO:0008006" key="3">
    <source>
        <dbReference type="Google" id="ProtNLM"/>
    </source>
</evidence>
<comment type="caution">
    <text evidence="1">The sequence shown here is derived from an EMBL/GenBank/DDBJ whole genome shotgun (WGS) entry which is preliminary data.</text>
</comment>
<gene>
    <name evidence="1" type="ORF">GCM10010347_07010</name>
</gene>
<keyword evidence="2" id="KW-1185">Reference proteome</keyword>
<protein>
    <recommendedName>
        <fullName evidence="3">Transposase</fullName>
    </recommendedName>
</protein>
<reference evidence="2" key="1">
    <citation type="journal article" date="2019" name="Int. J. Syst. Evol. Microbiol.">
        <title>The Global Catalogue of Microorganisms (GCM) 10K type strain sequencing project: providing services to taxonomists for standard genome sequencing and annotation.</title>
        <authorList>
            <consortium name="The Broad Institute Genomics Platform"/>
            <consortium name="The Broad Institute Genome Sequencing Center for Infectious Disease"/>
            <person name="Wu L."/>
            <person name="Ma J."/>
        </authorList>
    </citation>
    <scope>NUCLEOTIDE SEQUENCE [LARGE SCALE GENOMIC DNA]</scope>
    <source>
        <strain evidence="2">JCM 4738</strain>
    </source>
</reference>